<proteinExistence type="predicted"/>
<accession>A0AAQ0HDE2</accession>
<feature type="region of interest" description="Disordered" evidence="1">
    <location>
        <begin position="166"/>
        <end position="280"/>
    </location>
</feature>
<dbReference type="EMBL" id="QUMX01000053">
    <property type="protein sequence ID" value="REG30279.1"/>
    <property type="molecule type" value="Genomic_DNA"/>
</dbReference>
<organism evidence="2 3">
    <name type="scientific">Paracoccus versutus</name>
    <name type="common">Thiobacillus versutus</name>
    <dbReference type="NCBI Taxonomy" id="34007"/>
    <lineage>
        <taxon>Bacteria</taxon>
        <taxon>Pseudomonadati</taxon>
        <taxon>Pseudomonadota</taxon>
        <taxon>Alphaproteobacteria</taxon>
        <taxon>Rhodobacterales</taxon>
        <taxon>Paracoccaceae</taxon>
        <taxon>Paracoccus</taxon>
    </lineage>
</organism>
<reference evidence="2 3" key="1">
    <citation type="submission" date="2018-08" db="EMBL/GenBank/DDBJ databases">
        <title>Genomic Encyclopedia of Archaeal and Bacterial Type Strains, Phase II (KMG-II): from individual species to whole genera.</title>
        <authorList>
            <person name="Goeker M."/>
        </authorList>
    </citation>
    <scope>NUCLEOTIDE SEQUENCE [LARGE SCALE GENOMIC DNA]</scope>
    <source>
        <strain evidence="2 3">DSM 582</strain>
    </source>
</reference>
<evidence type="ECO:0000313" key="3">
    <source>
        <dbReference type="Proteomes" id="UP000256794"/>
    </source>
</evidence>
<keyword evidence="3" id="KW-1185">Reference proteome</keyword>
<dbReference type="AlphaFoldDB" id="A0AAQ0HDE2"/>
<sequence length="280" mass="29957">MGRSRFLPVVVSARGSGPGRRGEPDRRTGHAGAGGRRKRRRFAARQGDDRRSARRPWRIIPGPAHPGCNDSGMSCDNIVSRTWHPRPGRAAEPGHAGIRFMAQAEGEACRLSPAGADLRGGRDGRRPACSALRIRIQTRPVGAGEGSGCPEMAVVRRHSGQRLAKHAVRASTWRPCTARQRGAHSGRASKALGKRARTSGAAPPSPKNRRNPARGRRRRRRAGGGVVTAPMPPSTSTRPAASRRPALGGAGLSIPFHSPCGDSPQPDWPEMHTKGSWVAF</sequence>
<gene>
    <name evidence="2" type="ORF">ATH84_10533</name>
</gene>
<evidence type="ECO:0000313" key="2">
    <source>
        <dbReference type="EMBL" id="REG30279.1"/>
    </source>
</evidence>
<protein>
    <submittedName>
        <fullName evidence="2">Uncharacterized protein</fullName>
    </submittedName>
</protein>
<dbReference type="Proteomes" id="UP000256794">
    <property type="component" value="Unassembled WGS sequence"/>
</dbReference>
<name>A0AAQ0HDE2_PARVE</name>
<comment type="caution">
    <text evidence="2">The sequence shown here is derived from an EMBL/GenBank/DDBJ whole genome shotgun (WGS) entry which is preliminary data.</text>
</comment>
<feature type="compositionally biased region" description="Basic residues" evidence="1">
    <location>
        <begin position="207"/>
        <end position="222"/>
    </location>
</feature>
<feature type="region of interest" description="Disordered" evidence="1">
    <location>
        <begin position="1"/>
        <end position="65"/>
    </location>
</feature>
<evidence type="ECO:0000256" key="1">
    <source>
        <dbReference type="SAM" id="MobiDB-lite"/>
    </source>
</evidence>